<reference evidence="2 3" key="1">
    <citation type="journal article" date="2019" name="Int. J. Syst. Evol. Microbiol.">
        <title>The Global Catalogue of Microorganisms (GCM) 10K type strain sequencing project: providing services to taxonomists for standard genome sequencing and annotation.</title>
        <authorList>
            <consortium name="The Broad Institute Genomics Platform"/>
            <consortium name="The Broad Institute Genome Sequencing Center for Infectious Disease"/>
            <person name="Wu L."/>
            <person name="Ma J."/>
        </authorList>
    </citation>
    <scope>NUCLEOTIDE SEQUENCE [LARGE SCALE GENOMIC DNA]</scope>
    <source>
        <strain evidence="2 3">JCM 9383</strain>
    </source>
</reference>
<dbReference type="SMART" id="SM00530">
    <property type="entry name" value="HTH_XRE"/>
    <property type="match status" value="1"/>
</dbReference>
<gene>
    <name evidence="2" type="ORF">GCM10010470_27860</name>
</gene>
<dbReference type="PROSITE" id="PS50943">
    <property type="entry name" value="HTH_CROC1"/>
    <property type="match status" value="1"/>
</dbReference>
<keyword evidence="3" id="KW-1185">Reference proteome</keyword>
<organism evidence="2 3">
    <name type="scientific">Saccharopolyspora taberi</name>
    <dbReference type="NCBI Taxonomy" id="60895"/>
    <lineage>
        <taxon>Bacteria</taxon>
        <taxon>Bacillati</taxon>
        <taxon>Actinomycetota</taxon>
        <taxon>Actinomycetes</taxon>
        <taxon>Pseudonocardiales</taxon>
        <taxon>Pseudonocardiaceae</taxon>
        <taxon>Saccharopolyspora</taxon>
    </lineage>
</organism>
<protein>
    <recommendedName>
        <fullName evidence="1">HTH cro/C1-type domain-containing protein</fullName>
    </recommendedName>
</protein>
<feature type="domain" description="HTH cro/C1-type" evidence="1">
    <location>
        <begin position="12"/>
        <end position="58"/>
    </location>
</feature>
<dbReference type="Gene3D" id="1.10.260.40">
    <property type="entry name" value="lambda repressor-like DNA-binding domains"/>
    <property type="match status" value="1"/>
</dbReference>
<sequence>MNSTTFGDELCRLRKAARLTQRELAQRLYVVRTTVGRWESGEVTPDSATVAKLDAALGANGHLRRVHATAAIPAVTTPQLDAGQPASADYVAGLHASMQRLVALDGQHGGGELAPLAARLFRSANRLLAAGRYDSTVESDFTAVTAELGEVAGWLAFDALQFDQARNHWLEALHLAQLAGDTAMELFCLGNMALVAQEQRRPAEALRTCTRMTQAYRLSPRLKVMVAMRHARAAADLGNDGAVELIQRARVAADDSIAPTDPSWSWWITGSEVAAHEAGIYRARGDWSTAVDRYAAALDTVPAGYRWFRYIGNANLLDALVNVEDWGEVERVGTTVLALSEDIHSARAGRRIHNAATAAKRRAAPPSVEGLMSALTSAS</sequence>
<dbReference type="CDD" id="cd00093">
    <property type="entry name" value="HTH_XRE"/>
    <property type="match status" value="1"/>
</dbReference>
<evidence type="ECO:0000259" key="1">
    <source>
        <dbReference type="PROSITE" id="PS50943"/>
    </source>
</evidence>
<evidence type="ECO:0000313" key="2">
    <source>
        <dbReference type="EMBL" id="GAA2791463.1"/>
    </source>
</evidence>
<dbReference type="Gene3D" id="1.25.40.10">
    <property type="entry name" value="Tetratricopeptide repeat domain"/>
    <property type="match status" value="1"/>
</dbReference>
<dbReference type="SUPFAM" id="SSF47413">
    <property type="entry name" value="lambda repressor-like DNA-binding domains"/>
    <property type="match status" value="1"/>
</dbReference>
<dbReference type="Proteomes" id="UP001500979">
    <property type="component" value="Unassembled WGS sequence"/>
</dbReference>
<evidence type="ECO:0000313" key="3">
    <source>
        <dbReference type="Proteomes" id="UP001500979"/>
    </source>
</evidence>
<accession>A0ABN3VDK5</accession>
<dbReference type="Pfam" id="PF13560">
    <property type="entry name" value="HTH_31"/>
    <property type="match status" value="1"/>
</dbReference>
<comment type="caution">
    <text evidence="2">The sequence shown here is derived from an EMBL/GenBank/DDBJ whole genome shotgun (WGS) entry which is preliminary data.</text>
</comment>
<proteinExistence type="predicted"/>
<dbReference type="RefSeq" id="WP_344680067.1">
    <property type="nucleotide sequence ID" value="NZ_BAAAUX010000013.1"/>
</dbReference>
<dbReference type="EMBL" id="BAAAUX010000013">
    <property type="protein sequence ID" value="GAA2791463.1"/>
    <property type="molecule type" value="Genomic_DNA"/>
</dbReference>
<name>A0ABN3VDK5_9PSEU</name>
<dbReference type="InterPro" id="IPR011990">
    <property type="entry name" value="TPR-like_helical_dom_sf"/>
</dbReference>
<dbReference type="InterPro" id="IPR001387">
    <property type="entry name" value="Cro/C1-type_HTH"/>
</dbReference>
<dbReference type="InterPro" id="IPR010982">
    <property type="entry name" value="Lambda_DNA-bd_dom_sf"/>
</dbReference>
<dbReference type="SUPFAM" id="SSF48452">
    <property type="entry name" value="TPR-like"/>
    <property type="match status" value="1"/>
</dbReference>